<dbReference type="InterPro" id="IPR036457">
    <property type="entry name" value="PPM-type-like_dom_sf"/>
</dbReference>
<dbReference type="PANTHER" id="PTHR43156:SF2">
    <property type="entry name" value="STAGE II SPORULATION PROTEIN E"/>
    <property type="match status" value="1"/>
</dbReference>
<dbReference type="Gene3D" id="3.30.450.40">
    <property type="match status" value="1"/>
</dbReference>
<evidence type="ECO:0000256" key="1">
    <source>
        <dbReference type="ARBA" id="ARBA00022801"/>
    </source>
</evidence>
<reference evidence="4 5" key="1">
    <citation type="submission" date="2017-06" db="EMBL/GenBank/DDBJ databases">
        <title>Cultured bacterium strain Saccharothrix yanglingensis Hhs.015.</title>
        <authorList>
            <person name="Xia Y."/>
        </authorList>
    </citation>
    <scope>NUCLEOTIDE SEQUENCE [LARGE SCALE GENOMIC DNA]</scope>
    <source>
        <strain evidence="4 5">Hhs.015</strain>
    </source>
</reference>
<sequence length="524" mass="55108">MARDDRVAGPDPAPGRPPDTSDLRALFGRSAAAFALLSGPAHMVEAANDAFFEAIGGGDRARTGLPIAQLVPELAEQGFLDLLDGVYRTGRPCSARDARIVLGEAGREREAYFDLVYELRRDQGGIVTGVTVLGVEVTQVKHAQRLTAEHRALLEQITRAMPADVLDGMARVIEELVPDTLVSVLLADQDGAHLRHGAAPSLPDFYNRAVDGIAIGEGVGSCGTAAHRRSPVVVTDIASDPSWADFRDLASRASLAARNARQYTERTRLAHDLQAGLLLPDLPAVPGADVATHYHPAGEGLEVGGDFHDVFPLPDGRWAFLIGDVCGRGARAATTTALVRNTARAIARVLPDPRQVVRAVNTALIERPRGHGTGFVTLVHGHLDDRRGHLAAELIRAGHVVPRVLRADGTVIASSTRGMLLGVTPDPVFDVGRIDLHPGDSLVLVTDGITEARAPDGAQFDDEGLDTALARCARPTAGDTLDSLIAAVADFTGGNVGEDDQAALVLTARPAVPPPRGLAAAPTG</sequence>
<evidence type="ECO:0000259" key="3">
    <source>
        <dbReference type="SMART" id="SM00331"/>
    </source>
</evidence>
<keyword evidence="5" id="KW-1185">Reference proteome</keyword>
<dbReference type="SUPFAM" id="SSF55781">
    <property type="entry name" value="GAF domain-like"/>
    <property type="match status" value="1"/>
</dbReference>
<evidence type="ECO:0000313" key="5">
    <source>
        <dbReference type="Proteomes" id="UP001225605"/>
    </source>
</evidence>
<dbReference type="EMBL" id="NSDM01000010">
    <property type="protein sequence ID" value="MDQ2586875.1"/>
    <property type="molecule type" value="Genomic_DNA"/>
</dbReference>
<dbReference type="InterPro" id="IPR001932">
    <property type="entry name" value="PPM-type_phosphatase-like_dom"/>
</dbReference>
<dbReference type="PANTHER" id="PTHR43156">
    <property type="entry name" value="STAGE II SPORULATION PROTEIN E-RELATED"/>
    <property type="match status" value="1"/>
</dbReference>
<dbReference type="InterPro" id="IPR029016">
    <property type="entry name" value="GAF-like_dom_sf"/>
</dbReference>
<evidence type="ECO:0000256" key="2">
    <source>
        <dbReference type="SAM" id="MobiDB-lite"/>
    </source>
</evidence>
<dbReference type="SUPFAM" id="SSF81606">
    <property type="entry name" value="PP2C-like"/>
    <property type="match status" value="1"/>
</dbReference>
<dbReference type="RefSeq" id="WP_306748209.1">
    <property type="nucleotide sequence ID" value="NZ_NSDM01000010.1"/>
</dbReference>
<gene>
    <name evidence="4" type="ORF">CKY47_23365</name>
</gene>
<dbReference type="Gene3D" id="3.30.450.20">
    <property type="entry name" value="PAS domain"/>
    <property type="match status" value="1"/>
</dbReference>
<dbReference type="Gene3D" id="3.60.40.10">
    <property type="entry name" value="PPM-type phosphatase domain"/>
    <property type="match status" value="1"/>
</dbReference>
<organism evidence="4 5">
    <name type="scientific">Saccharothrix yanglingensis</name>
    <dbReference type="NCBI Taxonomy" id="659496"/>
    <lineage>
        <taxon>Bacteria</taxon>
        <taxon>Bacillati</taxon>
        <taxon>Actinomycetota</taxon>
        <taxon>Actinomycetes</taxon>
        <taxon>Pseudonocardiales</taxon>
        <taxon>Pseudonocardiaceae</taxon>
        <taxon>Saccharothrix</taxon>
    </lineage>
</organism>
<accession>A0ABU0X419</accession>
<proteinExistence type="predicted"/>
<dbReference type="SMART" id="SM00331">
    <property type="entry name" value="PP2C_SIG"/>
    <property type="match status" value="1"/>
</dbReference>
<evidence type="ECO:0000313" key="4">
    <source>
        <dbReference type="EMBL" id="MDQ2586875.1"/>
    </source>
</evidence>
<protein>
    <recommendedName>
        <fullName evidence="3">PPM-type phosphatase domain-containing protein</fullName>
    </recommendedName>
</protein>
<feature type="domain" description="PPM-type phosphatase" evidence="3">
    <location>
        <begin position="288"/>
        <end position="508"/>
    </location>
</feature>
<dbReference type="Proteomes" id="UP001225605">
    <property type="component" value="Unassembled WGS sequence"/>
</dbReference>
<dbReference type="InterPro" id="IPR052016">
    <property type="entry name" value="Bact_Sigma-Reg"/>
</dbReference>
<feature type="region of interest" description="Disordered" evidence="2">
    <location>
        <begin position="1"/>
        <end position="20"/>
    </location>
</feature>
<comment type="caution">
    <text evidence="4">The sequence shown here is derived from an EMBL/GenBank/DDBJ whole genome shotgun (WGS) entry which is preliminary data.</text>
</comment>
<name>A0ABU0X419_9PSEU</name>
<dbReference type="Pfam" id="PF07228">
    <property type="entry name" value="SpoIIE"/>
    <property type="match status" value="1"/>
</dbReference>
<keyword evidence="1" id="KW-0378">Hydrolase</keyword>